<dbReference type="GO" id="GO:0047372">
    <property type="term" value="F:monoacylglycerol lipase activity"/>
    <property type="evidence" value="ECO:0007669"/>
    <property type="project" value="RHEA"/>
</dbReference>
<dbReference type="Pfam" id="PF02450">
    <property type="entry name" value="LCAT"/>
    <property type="match status" value="1"/>
</dbReference>
<dbReference type="PANTHER" id="PTHR11440">
    <property type="entry name" value="LECITHIN-CHOLESTEROL ACYLTRANSFERASE-RELATED"/>
    <property type="match status" value="1"/>
</dbReference>
<name>A0A3G2S3M0_MALR7</name>
<dbReference type="InterPro" id="IPR003386">
    <property type="entry name" value="LACT/PDAT_acylTrfase"/>
</dbReference>
<dbReference type="OrthoDB" id="190846at2759"/>
<comment type="catalytic activity">
    <reaction evidence="1">
        <text>a diacylglycerol + H2O = a monoacylglycerol + a fatty acid + H(+)</text>
        <dbReference type="Rhea" id="RHEA:32731"/>
        <dbReference type="ChEBI" id="CHEBI:15377"/>
        <dbReference type="ChEBI" id="CHEBI:15378"/>
        <dbReference type="ChEBI" id="CHEBI:17408"/>
        <dbReference type="ChEBI" id="CHEBI:18035"/>
        <dbReference type="ChEBI" id="CHEBI:28868"/>
    </reaction>
</comment>
<keyword evidence="4" id="KW-1185">Reference proteome</keyword>
<dbReference type="Gene3D" id="3.40.50.1820">
    <property type="entry name" value="alpha/beta hydrolase"/>
    <property type="match status" value="1"/>
</dbReference>
<dbReference type="GO" id="GO:0006629">
    <property type="term" value="P:lipid metabolic process"/>
    <property type="evidence" value="ECO:0007669"/>
    <property type="project" value="InterPro"/>
</dbReference>
<dbReference type="GO" id="GO:0008374">
    <property type="term" value="F:O-acyltransferase activity"/>
    <property type="evidence" value="ECO:0007669"/>
    <property type="project" value="InterPro"/>
</dbReference>
<dbReference type="GO" id="GO:0120516">
    <property type="term" value="F:diacylglycerol lipase activity"/>
    <property type="evidence" value="ECO:0007669"/>
    <property type="project" value="RHEA"/>
</dbReference>
<dbReference type="Proteomes" id="UP000269793">
    <property type="component" value="Chromosome III"/>
</dbReference>
<evidence type="ECO:0000256" key="2">
    <source>
        <dbReference type="ARBA" id="ARBA00048461"/>
    </source>
</evidence>
<protein>
    <submittedName>
        <fullName evidence="3">Phospholipid:diacylglycerol acyltransferase</fullName>
        <ecNumber evidence="3">2.3.1.158</ecNumber>
    </submittedName>
</protein>
<evidence type="ECO:0000313" key="4">
    <source>
        <dbReference type="Proteomes" id="UP000269793"/>
    </source>
</evidence>
<keyword evidence="3" id="KW-0012">Acyltransferase</keyword>
<dbReference type="EMBL" id="CP033150">
    <property type="protein sequence ID" value="AYO42671.1"/>
    <property type="molecule type" value="Genomic_DNA"/>
</dbReference>
<dbReference type="InterPro" id="IPR029058">
    <property type="entry name" value="AB_hydrolase_fold"/>
</dbReference>
<reference evidence="3 4" key="1">
    <citation type="submission" date="2018-10" db="EMBL/GenBank/DDBJ databases">
        <title>Complete genome sequence of Malassezia restricta CBS 7877.</title>
        <authorList>
            <person name="Morand S.C."/>
            <person name="Bertignac M."/>
            <person name="Iltis A."/>
            <person name="Kolder I."/>
            <person name="Pirovano W."/>
            <person name="Jourdain R."/>
            <person name="Clavaud C."/>
        </authorList>
    </citation>
    <scope>NUCLEOTIDE SEQUENCE [LARGE SCALE GENOMIC DNA]</scope>
    <source>
        <strain evidence="3 4">CBS 7877</strain>
    </source>
</reference>
<keyword evidence="3" id="KW-0808">Transferase</keyword>
<accession>A0A3G2S3M0</accession>
<gene>
    <name evidence="3" type="primary">plh1</name>
    <name evidence="3" type="ORF">DNF11_1721</name>
</gene>
<evidence type="ECO:0000313" key="3">
    <source>
        <dbReference type="EMBL" id="AYO42671.1"/>
    </source>
</evidence>
<comment type="catalytic activity">
    <reaction evidence="2">
        <text>a monoacylglycerol + H2O = glycerol + a fatty acid + H(+)</text>
        <dbReference type="Rhea" id="RHEA:15245"/>
        <dbReference type="ChEBI" id="CHEBI:15377"/>
        <dbReference type="ChEBI" id="CHEBI:15378"/>
        <dbReference type="ChEBI" id="CHEBI:17408"/>
        <dbReference type="ChEBI" id="CHEBI:17754"/>
        <dbReference type="ChEBI" id="CHEBI:28868"/>
    </reaction>
</comment>
<dbReference type="VEuPathDB" id="FungiDB:DNF11_1721"/>
<dbReference type="GO" id="GO:0046027">
    <property type="term" value="F:phospholipid:diacylglycerol acyltransferase activity"/>
    <property type="evidence" value="ECO:0007669"/>
    <property type="project" value="UniProtKB-EC"/>
</dbReference>
<sequence>MVPRGWRWLWTSFVVAVIATVMGVLVVQNTELTSRVNELVGSLDDPWSVLKDTGLWNDKLLSKEMRENMEQMFSKARKWYETHDFEVGRRLKREGAEPHHPVVLIPGIVSSGLESWDTSEEESPLFRQRLWGSTSMFRSALFDKEKWVRHLMLDPVTGVDPEGIRVRAAQGLDAASYFAAGYWVWSKIVENLAAVGYDINQIYLASYDWRLSTRNLEERDHFFSRIMSQIEFNSRVYKRKTVLISHSMGGTVAMYLLKWLEHERGAAWIDEHIEALANLSGTLLGVPKAMPALMTGEMRDTVQVPSMLAYLLERFFSAQERAALFRTWAGSSSMIVKGGNAVWGDVQGAPDDTPNATKTHGILMEYANRPDLNETEPTRKLRADDVYPWLNKHTDQHYQNMLKTNYSFGIERDSAKIRANNKDPTKWTNPLEVALPHAPHMKVYCIYGWNKPTERSYWMYEQETESALNERSPDGFEYSESLRNRTSDTDTLMVSRIDGQMNDEKSVPPLDSGVRMGEGDGTVSLLSLGSMCAHGWHMDRYNPARLKVVTHEVYHDPEAFDLRGGTSSGDHIDILGSKDLNEAIVRIATGRGDQVQERIYSPIATYAKRIQW</sequence>
<organism evidence="3 4">
    <name type="scientific">Malassezia restricta (strain ATCC 96810 / NBRC 103918 / CBS 7877)</name>
    <name type="common">Seborrheic dermatitis infection agent</name>
    <dbReference type="NCBI Taxonomy" id="425264"/>
    <lineage>
        <taxon>Eukaryota</taxon>
        <taxon>Fungi</taxon>
        <taxon>Dikarya</taxon>
        <taxon>Basidiomycota</taxon>
        <taxon>Ustilaginomycotina</taxon>
        <taxon>Malasseziomycetes</taxon>
        <taxon>Malasseziales</taxon>
        <taxon>Malasseziaceae</taxon>
        <taxon>Malassezia</taxon>
    </lineage>
</organism>
<dbReference type="STRING" id="425264.A0A3G2S3M0"/>
<dbReference type="EC" id="2.3.1.158" evidence="3"/>
<dbReference type="SUPFAM" id="SSF53474">
    <property type="entry name" value="alpha/beta-Hydrolases"/>
    <property type="match status" value="1"/>
</dbReference>
<dbReference type="AlphaFoldDB" id="A0A3G2S3M0"/>
<evidence type="ECO:0000256" key="1">
    <source>
        <dbReference type="ARBA" id="ARBA00047591"/>
    </source>
</evidence>
<proteinExistence type="predicted"/>